<reference evidence="7 8" key="2">
    <citation type="submission" date="2018-03" db="EMBL/GenBank/DDBJ databases">
        <authorList>
            <person name="Keele B.F."/>
        </authorList>
    </citation>
    <scope>NUCLEOTIDE SEQUENCE [LARGE SCALE GENOMIC DNA]</scope>
    <source>
        <strain evidence="7 8">D13</strain>
    </source>
</reference>
<dbReference type="KEGG" id="xba:C7S18_07460"/>
<dbReference type="InterPro" id="IPR039994">
    <property type="entry name" value="NO66-like"/>
</dbReference>
<keyword evidence="8" id="KW-1185">Reference proteome</keyword>
<sequence length="394" mass="44915">MTKALPIEVRASRGHLLGMPVAQFLKHYWQKHPLLIREAFPDFESPVSPNDLAGLALEPLALARIVTHDRKKDQWKLESGPFPEKRFARTGKKDWTLLVQDVDKWDPDIAALLEHFRFLPRWRIDDIMISYAVAGGSVGAHVDQYDVFLLQGMGHRRWQIDVDPNCPRDFRDDVELKLLKEFWPTHDWVLGPGDMLYLPPNVPHHGVAEDECLTISVGMRAPAIHEMLGDLADSFAEKLSEDQRLVDPDLRAANDPYDIDAAAIKRVRHSLAPLLALDDAALGNWFASFITRYRAAQEPAAPPRPLSLTQLGDRLNKQHLLTLHPYARMARLNRGRNAQVVIAGQTIDTDAEVYALLRERAVRGADWTRLNQVQRDLLHHLYRQGLMVLARDQR</sequence>
<dbReference type="Gene3D" id="3.40.366.30">
    <property type="entry name" value="50S ribosomal protein L16 arginine hydroxylase, Chain A, Domain 2"/>
    <property type="match status" value="1"/>
</dbReference>
<dbReference type="EMBL" id="CP027860">
    <property type="protein sequence ID" value="AVQ00041.1"/>
    <property type="molecule type" value="Genomic_DNA"/>
</dbReference>
<protein>
    <submittedName>
        <fullName evidence="7">Transcription factor</fullName>
    </submittedName>
</protein>
<dbReference type="OrthoDB" id="9764016at2"/>
<keyword evidence="5" id="KW-0408">Iron</keyword>
<feature type="domain" description="JmjC" evidence="6">
    <location>
        <begin position="108"/>
        <end position="236"/>
    </location>
</feature>
<accession>A0A2P1PYX5</accession>
<dbReference type="PANTHER" id="PTHR13096:SF8">
    <property type="entry name" value="RIBOSOMAL OXYGENASE 1"/>
    <property type="match status" value="1"/>
</dbReference>
<dbReference type="SUPFAM" id="SSF51197">
    <property type="entry name" value="Clavaminate synthase-like"/>
    <property type="match status" value="1"/>
</dbReference>
<reference evidence="7 8" key="1">
    <citation type="submission" date="2018-03" db="EMBL/GenBank/DDBJ databases">
        <title>Ahniella affigens gen. nov., sp. nov., a gammaproteobacterium isolated from sandy soil near a stream.</title>
        <authorList>
            <person name="Ko Y."/>
            <person name="Kim J.-H."/>
        </authorList>
    </citation>
    <scope>NUCLEOTIDE SEQUENCE [LARGE SCALE GENOMIC DNA]</scope>
    <source>
        <strain evidence="7 8">D13</strain>
    </source>
</reference>
<dbReference type="RefSeq" id="WP_106893959.1">
    <property type="nucleotide sequence ID" value="NZ_CP027860.1"/>
</dbReference>
<dbReference type="GO" id="GO:0016706">
    <property type="term" value="F:2-oxoglutarate-dependent dioxygenase activity"/>
    <property type="evidence" value="ECO:0007669"/>
    <property type="project" value="TreeGrafter"/>
</dbReference>
<evidence type="ECO:0000256" key="4">
    <source>
        <dbReference type="ARBA" id="ARBA00023002"/>
    </source>
</evidence>
<evidence type="ECO:0000256" key="3">
    <source>
        <dbReference type="ARBA" id="ARBA00022964"/>
    </source>
</evidence>
<dbReference type="InterPro" id="IPR003347">
    <property type="entry name" value="JmjC_dom"/>
</dbReference>
<gene>
    <name evidence="7" type="ORF">C7S18_07460</name>
</gene>
<dbReference type="PROSITE" id="PS51184">
    <property type="entry name" value="JMJC"/>
    <property type="match status" value="1"/>
</dbReference>
<evidence type="ECO:0000256" key="1">
    <source>
        <dbReference type="ARBA" id="ARBA00001954"/>
    </source>
</evidence>
<dbReference type="Pfam" id="PF20514">
    <property type="entry name" value="WHD_ROXA"/>
    <property type="match status" value="1"/>
</dbReference>
<evidence type="ECO:0000256" key="5">
    <source>
        <dbReference type="ARBA" id="ARBA00023004"/>
    </source>
</evidence>
<keyword evidence="3" id="KW-0223">Dioxygenase</keyword>
<name>A0A2P1PYX5_9GAMM</name>
<comment type="cofactor">
    <cofactor evidence="1">
        <name>Fe(2+)</name>
        <dbReference type="ChEBI" id="CHEBI:29033"/>
    </cofactor>
</comment>
<proteinExistence type="predicted"/>
<keyword evidence="4" id="KW-0560">Oxidoreductase</keyword>
<dbReference type="PANTHER" id="PTHR13096">
    <property type="entry name" value="MINA53 MYC INDUCED NUCLEAR ANTIGEN"/>
    <property type="match status" value="1"/>
</dbReference>
<dbReference type="Proteomes" id="UP000241074">
    <property type="component" value="Chromosome"/>
</dbReference>
<evidence type="ECO:0000313" key="8">
    <source>
        <dbReference type="Proteomes" id="UP000241074"/>
    </source>
</evidence>
<evidence type="ECO:0000259" key="6">
    <source>
        <dbReference type="PROSITE" id="PS51184"/>
    </source>
</evidence>
<dbReference type="SMART" id="SM00558">
    <property type="entry name" value="JmjC"/>
    <property type="match status" value="1"/>
</dbReference>
<organism evidence="7 8">
    <name type="scientific">Ahniella affigens</name>
    <dbReference type="NCBI Taxonomy" id="2021234"/>
    <lineage>
        <taxon>Bacteria</taxon>
        <taxon>Pseudomonadati</taxon>
        <taxon>Pseudomonadota</taxon>
        <taxon>Gammaproteobacteria</taxon>
        <taxon>Lysobacterales</taxon>
        <taxon>Rhodanobacteraceae</taxon>
        <taxon>Ahniella</taxon>
    </lineage>
</organism>
<dbReference type="AlphaFoldDB" id="A0A2P1PYX5"/>
<dbReference type="InterPro" id="IPR046799">
    <property type="entry name" value="ROXA-like_wH"/>
</dbReference>
<evidence type="ECO:0000313" key="7">
    <source>
        <dbReference type="EMBL" id="AVQ00041.1"/>
    </source>
</evidence>
<dbReference type="GO" id="GO:0046872">
    <property type="term" value="F:metal ion binding"/>
    <property type="evidence" value="ECO:0007669"/>
    <property type="project" value="UniProtKB-KW"/>
</dbReference>
<dbReference type="Gene3D" id="2.60.120.650">
    <property type="entry name" value="Cupin"/>
    <property type="match status" value="1"/>
</dbReference>
<dbReference type="Pfam" id="PF08007">
    <property type="entry name" value="JmjC_2"/>
    <property type="match status" value="1"/>
</dbReference>
<keyword evidence="2" id="KW-0479">Metal-binding</keyword>
<evidence type="ECO:0000256" key="2">
    <source>
        <dbReference type="ARBA" id="ARBA00022723"/>
    </source>
</evidence>